<dbReference type="GO" id="GO:0005811">
    <property type="term" value="C:lipid droplet"/>
    <property type="evidence" value="ECO:0007669"/>
    <property type="project" value="TreeGrafter"/>
</dbReference>
<dbReference type="InterPro" id="IPR017455">
    <property type="entry name" value="Znf_FYVE-rel"/>
</dbReference>
<dbReference type="AlphaFoldDB" id="A0A8K0K6Q7"/>
<dbReference type="GO" id="GO:0005525">
    <property type="term" value="F:GTP binding"/>
    <property type="evidence" value="ECO:0007669"/>
    <property type="project" value="InterPro"/>
</dbReference>
<evidence type="ECO:0000256" key="1">
    <source>
        <dbReference type="ARBA" id="ARBA00022723"/>
    </source>
</evidence>
<dbReference type="Pfam" id="PF01363">
    <property type="entry name" value="FYVE"/>
    <property type="match status" value="2"/>
</dbReference>
<dbReference type="EMBL" id="KZ308427">
    <property type="protein sequence ID" value="KAG8229367.1"/>
    <property type="molecule type" value="Genomic_DNA"/>
</dbReference>
<evidence type="ECO:0000313" key="6">
    <source>
        <dbReference type="EMBL" id="KAG8229367.1"/>
    </source>
</evidence>
<keyword evidence="1" id="KW-0479">Metal-binding</keyword>
<dbReference type="GO" id="GO:0003924">
    <property type="term" value="F:GTPase activity"/>
    <property type="evidence" value="ECO:0007669"/>
    <property type="project" value="InterPro"/>
</dbReference>
<dbReference type="GO" id="GO:0008270">
    <property type="term" value="F:zinc ion binding"/>
    <property type="evidence" value="ECO:0007669"/>
    <property type="project" value="UniProtKB-KW"/>
</dbReference>
<dbReference type="Proteomes" id="UP000792457">
    <property type="component" value="Unassembled WGS sequence"/>
</dbReference>
<comment type="caution">
    <text evidence="6">The sequence shown here is derived from an EMBL/GenBank/DDBJ whole genome shotgun (WGS) entry which is preliminary data.</text>
</comment>
<dbReference type="GO" id="GO:0005547">
    <property type="term" value="F:phosphatidylinositol-3,4,5-trisphosphate binding"/>
    <property type="evidence" value="ECO:0007669"/>
    <property type="project" value="TreeGrafter"/>
</dbReference>
<keyword evidence="3" id="KW-0862">Zinc</keyword>
<evidence type="ECO:0000313" key="7">
    <source>
        <dbReference type="Proteomes" id="UP000792457"/>
    </source>
</evidence>
<dbReference type="GO" id="GO:0140042">
    <property type="term" value="P:lipid droplet formation"/>
    <property type="evidence" value="ECO:0007669"/>
    <property type="project" value="TreeGrafter"/>
</dbReference>
<dbReference type="SUPFAM" id="SSF57903">
    <property type="entry name" value="FYVE/PHD zinc finger"/>
    <property type="match status" value="2"/>
</dbReference>
<evidence type="ECO:0000256" key="4">
    <source>
        <dbReference type="PROSITE-ProRule" id="PRU00091"/>
    </source>
</evidence>
<dbReference type="Pfam" id="PF02263">
    <property type="entry name" value="GBP"/>
    <property type="match status" value="1"/>
</dbReference>
<dbReference type="Gene3D" id="3.30.40.10">
    <property type="entry name" value="Zinc/RING finger domain, C3HC4 (zinc finger)"/>
    <property type="match status" value="2"/>
</dbReference>
<keyword evidence="7" id="KW-1185">Reference proteome</keyword>
<keyword evidence="2 4" id="KW-0863">Zinc-finger</keyword>
<dbReference type="OrthoDB" id="68108at2759"/>
<dbReference type="PANTHER" id="PTHR46624">
    <property type="entry name" value="AGAP002036-PA"/>
    <property type="match status" value="1"/>
</dbReference>
<proteinExistence type="predicted"/>
<reference evidence="6" key="2">
    <citation type="submission" date="2017-10" db="EMBL/GenBank/DDBJ databases">
        <title>Ladona fulva Genome sequencing and assembly.</title>
        <authorList>
            <person name="Murali S."/>
            <person name="Richards S."/>
            <person name="Bandaranaike D."/>
            <person name="Bellair M."/>
            <person name="Blankenburg K."/>
            <person name="Chao H."/>
            <person name="Dinh H."/>
            <person name="Doddapaneni H."/>
            <person name="Dugan-Rocha S."/>
            <person name="Elkadiri S."/>
            <person name="Gnanaolivu R."/>
            <person name="Hernandez B."/>
            <person name="Skinner E."/>
            <person name="Javaid M."/>
            <person name="Lee S."/>
            <person name="Li M."/>
            <person name="Ming W."/>
            <person name="Munidasa M."/>
            <person name="Muniz J."/>
            <person name="Nguyen L."/>
            <person name="Hughes D."/>
            <person name="Osuji N."/>
            <person name="Pu L.-L."/>
            <person name="Puazo M."/>
            <person name="Qu C."/>
            <person name="Quiroz J."/>
            <person name="Raj R."/>
            <person name="Weissenberger G."/>
            <person name="Xin Y."/>
            <person name="Zou X."/>
            <person name="Han Y."/>
            <person name="Worley K."/>
            <person name="Muzny D."/>
            <person name="Gibbs R."/>
        </authorList>
    </citation>
    <scope>NUCLEOTIDE SEQUENCE</scope>
    <source>
        <strain evidence="6">Sampled in the wild</strain>
    </source>
</reference>
<dbReference type="PANTHER" id="PTHR46624:SF4">
    <property type="entry name" value="FYVE-TYPE DOMAIN-CONTAINING PROTEIN"/>
    <property type="match status" value="1"/>
</dbReference>
<reference evidence="6" key="1">
    <citation type="submission" date="2013-04" db="EMBL/GenBank/DDBJ databases">
        <authorList>
            <person name="Qu J."/>
            <person name="Murali S.C."/>
            <person name="Bandaranaike D."/>
            <person name="Bellair M."/>
            <person name="Blankenburg K."/>
            <person name="Chao H."/>
            <person name="Dinh H."/>
            <person name="Doddapaneni H."/>
            <person name="Downs B."/>
            <person name="Dugan-Rocha S."/>
            <person name="Elkadiri S."/>
            <person name="Gnanaolivu R.D."/>
            <person name="Hernandez B."/>
            <person name="Javaid M."/>
            <person name="Jayaseelan J.C."/>
            <person name="Lee S."/>
            <person name="Li M."/>
            <person name="Ming W."/>
            <person name="Munidasa M."/>
            <person name="Muniz J."/>
            <person name="Nguyen L."/>
            <person name="Ongeri F."/>
            <person name="Osuji N."/>
            <person name="Pu L.-L."/>
            <person name="Puazo M."/>
            <person name="Qu C."/>
            <person name="Quiroz J."/>
            <person name="Raj R."/>
            <person name="Weissenberger G."/>
            <person name="Xin Y."/>
            <person name="Zou X."/>
            <person name="Han Y."/>
            <person name="Richards S."/>
            <person name="Worley K."/>
            <person name="Muzny D."/>
            <person name="Gibbs R."/>
        </authorList>
    </citation>
    <scope>NUCLEOTIDE SEQUENCE</scope>
    <source>
        <strain evidence="6">Sampled in the wild</strain>
    </source>
</reference>
<dbReference type="InterPro" id="IPR027417">
    <property type="entry name" value="P-loop_NTPase"/>
</dbReference>
<dbReference type="SMART" id="SM00064">
    <property type="entry name" value="FYVE"/>
    <property type="match status" value="2"/>
</dbReference>
<dbReference type="GO" id="GO:0005545">
    <property type="term" value="F:1-phosphatidylinositol binding"/>
    <property type="evidence" value="ECO:0007669"/>
    <property type="project" value="TreeGrafter"/>
</dbReference>
<dbReference type="InterPro" id="IPR015894">
    <property type="entry name" value="Guanylate-bd_N"/>
</dbReference>
<dbReference type="GO" id="GO:0043325">
    <property type="term" value="F:phosphatidylinositol-3,4-bisphosphate binding"/>
    <property type="evidence" value="ECO:0007669"/>
    <property type="project" value="TreeGrafter"/>
</dbReference>
<dbReference type="Gene3D" id="3.40.50.300">
    <property type="entry name" value="P-loop containing nucleotide triphosphate hydrolases"/>
    <property type="match status" value="1"/>
</dbReference>
<sequence length="668" mass="73880">MLNLMDIPFNGVQSSFWGPSSPINSWVNRSHLQEDPPAIMESIDSSSIHNAYTNNINSDKVCGKQPSSLPDVTLTSDLVSLTLGPKSEETNGCSFLLLDEKEHLKVSSAEKFLSRLGCGSSTRVKVVSIFGNTGDGKSHTLNFTFFDGNEVFSTSSAQDSCTIGVWAAFDPCLRVILLDTEGLLGCTNHENQRTRLLLKVLAVSDLVIYRTRSERLHTDLFTFLGEASRAYTQHFQSALQAVGVRAEFGGPLSALGPAVVIFHETRHTSPLKSTSTQSTEDIIRNRFLQLKLEFEAFSSLRYIGVQTVVPPTDFSLLRSAVRSELENTAVRSPRQPNIVYHTLKVLNDKFSGEIENSSPVFFSDEYFTCPIKCLSCGHRCQGSMGHLRDGQPHLSDVRCSYQHQYENCVYICKSCHSNGREVIVVPKTSSSSESSWYGLAKYAWSGYVLECSHCGVIYRSRQYWYGNKDPEDAAVRTEIRHVWPGSNAVSLGAQNAAQKVCVACRKPFGSSDTKHHCRACGEGVCADCSTNSMPVPKWGWKTAVRVCDVCYKDASDPKALQDCEADESEVLVRKCGEAVASTISTVVSVLDIPRGLIKDSARPLYWVPDNDIKSCCVCNQEFGLRLTLHHCRDCGRGVCDGCSMGRRAVKRRGWDAPVRVCDQCLKQE</sequence>
<organism evidence="6 7">
    <name type="scientific">Ladona fulva</name>
    <name type="common">Scarce chaser dragonfly</name>
    <name type="synonym">Libellula fulva</name>
    <dbReference type="NCBI Taxonomy" id="123851"/>
    <lineage>
        <taxon>Eukaryota</taxon>
        <taxon>Metazoa</taxon>
        <taxon>Ecdysozoa</taxon>
        <taxon>Arthropoda</taxon>
        <taxon>Hexapoda</taxon>
        <taxon>Insecta</taxon>
        <taxon>Pterygota</taxon>
        <taxon>Palaeoptera</taxon>
        <taxon>Odonata</taxon>
        <taxon>Epiprocta</taxon>
        <taxon>Anisoptera</taxon>
        <taxon>Libelluloidea</taxon>
        <taxon>Libellulidae</taxon>
        <taxon>Ladona</taxon>
    </lineage>
</organism>
<dbReference type="InterPro" id="IPR000306">
    <property type="entry name" value="Znf_FYVE"/>
</dbReference>
<feature type="domain" description="FYVE-type" evidence="5">
    <location>
        <begin position="609"/>
        <end position="668"/>
    </location>
</feature>
<dbReference type="GO" id="GO:0032266">
    <property type="term" value="F:phosphatidylinositol-3-phosphate binding"/>
    <property type="evidence" value="ECO:0007669"/>
    <property type="project" value="TreeGrafter"/>
</dbReference>
<evidence type="ECO:0000256" key="2">
    <source>
        <dbReference type="ARBA" id="ARBA00022771"/>
    </source>
</evidence>
<dbReference type="InterPro" id="IPR013083">
    <property type="entry name" value="Znf_RING/FYVE/PHD"/>
</dbReference>
<protein>
    <recommendedName>
        <fullName evidence="5">FYVE-type domain-containing protein</fullName>
    </recommendedName>
</protein>
<dbReference type="InterPro" id="IPR011011">
    <property type="entry name" value="Znf_FYVE_PHD"/>
</dbReference>
<evidence type="ECO:0000259" key="5">
    <source>
        <dbReference type="PROSITE" id="PS50178"/>
    </source>
</evidence>
<name>A0A8K0K6Q7_LADFU</name>
<gene>
    <name evidence="6" type="ORF">J437_LFUL009682</name>
</gene>
<dbReference type="CDD" id="cd15734">
    <property type="entry name" value="FYVE_ZFYV1"/>
    <property type="match status" value="1"/>
</dbReference>
<dbReference type="SUPFAM" id="SSF52540">
    <property type="entry name" value="P-loop containing nucleoside triphosphate hydrolases"/>
    <property type="match status" value="1"/>
</dbReference>
<dbReference type="InterPro" id="IPR042427">
    <property type="entry name" value="ZFYV1"/>
</dbReference>
<feature type="domain" description="FYVE-type" evidence="5">
    <location>
        <begin position="495"/>
        <end position="555"/>
    </location>
</feature>
<dbReference type="PROSITE" id="PS50178">
    <property type="entry name" value="ZF_FYVE"/>
    <property type="match status" value="2"/>
</dbReference>
<evidence type="ECO:0000256" key="3">
    <source>
        <dbReference type="ARBA" id="ARBA00022833"/>
    </source>
</evidence>
<accession>A0A8K0K6Q7</accession>